<proteinExistence type="predicted"/>
<keyword evidence="2" id="KW-0472">Membrane</keyword>
<dbReference type="EMBL" id="CP012159">
    <property type="protein sequence ID" value="AKT37479.1"/>
    <property type="molecule type" value="Genomic_DNA"/>
</dbReference>
<dbReference type="SUPFAM" id="SSF48695">
    <property type="entry name" value="Multiheme cytochromes"/>
    <property type="match status" value="1"/>
</dbReference>
<keyword evidence="4" id="KW-1185">Reference proteome</keyword>
<sequence>MIRSQVMRQQGGRGDSGRRRGGLGGALALSLAIAPAAAWAWTPLAVEDDPLVRMPGTQPDQGLILEASASCMDCHADFDPNIESGFTWRGSMMAQAGRDPFFWAAMTVAAQDSIWAFGRPNAADLCERCHMIGGWLGGRSDPPNGSMMAGRDFDGVQCDGCHRMFDPFFSATAAGLREGDDWSGYWGESGMSSTPSQAAAALAQTRDATEAQAITLFNGAPAYDAQNQPALPGYTENASGQYHVAADIRKRGPYADAVSPHSTGYSRYHKSKFFCSTCHDVSNSALANRAFTATTPGDGATVLPSEEQSAFAYHGVERTFSEFMLSDYGQPGGAPGIGPYEPSSFVTSRPGNVIATCQDCHMPQRTGPGCDEFDARIRPTESVEHPLGGQGIHDLTGGNAFIPWILASTVPTSPNYDPENASLLRQGPNALTLDLDAGLGLDPHALLAASNRAVMQLKRAAAIEQLAYDPATGALSFRIQNHTGHKLITGYPEGRRMFVGVRLYQGANLLHEVNPYDGAAGTLKGLAGSPGSPALGAAESHDDALVYEAHSSSNLTGQDHTFHFVLATGMHKDNRIPPRGFRVAEAAARQAEPHWAGAAAPSHFTAAEYAGGHDDVSITLPQGGDRVVVALYYQTTSREYMEFLRDQINGNGGTLASPTLSGEPQAYVAQTDPFFAKLRLWGDTIWNLWLHNKQVPGAAPVLMTQALLAMPTCQGQPNGTPCEDGNLCTTGDTCVNGACVGGGMPDCNDQNPCTDDACDPQLGCVVEHNTQPCEDGDLCHGPEVCAFGVCVTGPQIYCYDGDPCTDDTCDPAIGCALTNICGEGGAGGAGGAPGTGGMSAGGAGGTSDGGAGGSTSTAGGSAPAAPDEGGCGCSTPGTGGAAGAAGGGALALLALLGLRSRRTRRPA</sequence>
<accession>A0A0K1E9F2</accession>
<gene>
    <name evidence="3" type="ORF">CMC5_016200</name>
</gene>
<dbReference type="Gene3D" id="1.10.1130.10">
    <property type="entry name" value="Flavocytochrome C3, Chain A"/>
    <property type="match status" value="1"/>
</dbReference>
<evidence type="ECO:0000256" key="1">
    <source>
        <dbReference type="SAM" id="MobiDB-lite"/>
    </source>
</evidence>
<feature type="transmembrane region" description="Helical" evidence="2">
    <location>
        <begin position="880"/>
        <end position="898"/>
    </location>
</feature>
<dbReference type="InterPro" id="IPR024038">
    <property type="entry name" value="MYXO-CTERM"/>
</dbReference>
<dbReference type="InterPro" id="IPR036280">
    <property type="entry name" value="Multihaem_cyt_sf"/>
</dbReference>
<dbReference type="InterPro" id="IPR001673">
    <property type="entry name" value="S_mold_repeat"/>
</dbReference>
<reference evidence="3 4" key="1">
    <citation type="submission" date="2015-07" db="EMBL/GenBank/DDBJ databases">
        <title>Genome analysis of myxobacterium Chondromyces crocatus Cm c5 reveals a high potential for natural compound synthesis and the genetic basis for the loss of fruiting body formation.</title>
        <authorList>
            <person name="Zaburannyi N."/>
            <person name="Bunk B."/>
            <person name="Maier J."/>
            <person name="Overmann J."/>
            <person name="Mueller R."/>
        </authorList>
    </citation>
    <scope>NUCLEOTIDE SEQUENCE [LARGE SCALE GENOMIC DNA]</scope>
    <source>
        <strain evidence="3 4">Cm c5</strain>
    </source>
</reference>
<dbReference type="STRING" id="52.CMC5_016200"/>
<dbReference type="NCBIfam" id="TIGR03901">
    <property type="entry name" value="MYXO-CTERM"/>
    <property type="match status" value="1"/>
</dbReference>
<evidence type="ECO:0000313" key="4">
    <source>
        <dbReference type="Proteomes" id="UP000067626"/>
    </source>
</evidence>
<evidence type="ECO:0000256" key="2">
    <source>
        <dbReference type="SAM" id="Phobius"/>
    </source>
</evidence>
<dbReference type="PATRIC" id="fig|52.7.peg.1734"/>
<feature type="compositionally biased region" description="Low complexity" evidence="1">
    <location>
        <begin position="854"/>
        <end position="866"/>
    </location>
</feature>
<dbReference type="Proteomes" id="UP000067626">
    <property type="component" value="Chromosome"/>
</dbReference>
<keyword evidence="2" id="KW-0812">Transmembrane</keyword>
<organism evidence="3 4">
    <name type="scientific">Chondromyces crocatus</name>
    <dbReference type="NCBI Taxonomy" id="52"/>
    <lineage>
        <taxon>Bacteria</taxon>
        <taxon>Pseudomonadati</taxon>
        <taxon>Myxococcota</taxon>
        <taxon>Polyangia</taxon>
        <taxon>Polyangiales</taxon>
        <taxon>Polyangiaceae</taxon>
        <taxon>Chondromyces</taxon>
    </lineage>
</organism>
<feature type="region of interest" description="Disordered" evidence="1">
    <location>
        <begin position="839"/>
        <end position="869"/>
    </location>
</feature>
<dbReference type="KEGG" id="ccro:CMC5_016200"/>
<name>A0A0K1E9F2_CHOCO</name>
<dbReference type="Pfam" id="PF00526">
    <property type="entry name" value="Dicty_CTDC"/>
    <property type="match status" value="2"/>
</dbReference>
<dbReference type="AlphaFoldDB" id="A0A0K1E9F2"/>
<evidence type="ECO:0000313" key="3">
    <source>
        <dbReference type="EMBL" id="AKT37479.1"/>
    </source>
</evidence>
<keyword evidence="2" id="KW-1133">Transmembrane helix</keyword>
<protein>
    <submittedName>
        <fullName evidence="3">Uncharacterized protein</fullName>
    </submittedName>
</protein>
<feature type="compositionally biased region" description="Gly residues" evidence="1">
    <location>
        <begin position="839"/>
        <end position="853"/>
    </location>
</feature>